<dbReference type="PANTHER" id="PTHR32196:SF71">
    <property type="entry name" value="AUTOINDUCER 2 IMPORT SYSTEM PERMEASE PROTEIN LSRD"/>
    <property type="match status" value="1"/>
</dbReference>
<feature type="transmembrane region" description="Helical" evidence="11">
    <location>
        <begin position="67"/>
        <end position="85"/>
    </location>
</feature>
<comment type="function">
    <text evidence="9">Part of the ABC transporter complex LsrABCD involved in autoinducer 2 (AI-2) import. Probably responsible for the translocation of the substrate across the membrane.</text>
</comment>
<feature type="transmembrane region" description="Helical" evidence="11">
    <location>
        <begin position="248"/>
        <end position="265"/>
    </location>
</feature>
<feature type="transmembrane region" description="Helical" evidence="11">
    <location>
        <begin position="121"/>
        <end position="140"/>
    </location>
</feature>
<organism evidence="12 13">
    <name type="scientific">Neotabrizicola shimadae</name>
    <dbReference type="NCBI Taxonomy" id="2807096"/>
    <lineage>
        <taxon>Bacteria</taxon>
        <taxon>Pseudomonadati</taxon>
        <taxon>Pseudomonadota</taxon>
        <taxon>Alphaproteobacteria</taxon>
        <taxon>Rhodobacterales</taxon>
        <taxon>Paracoccaceae</taxon>
        <taxon>Neotabrizicola</taxon>
    </lineage>
</organism>
<evidence type="ECO:0000256" key="5">
    <source>
        <dbReference type="ARBA" id="ARBA00022519"/>
    </source>
</evidence>
<dbReference type="Proteomes" id="UP000826300">
    <property type="component" value="Chromosome"/>
</dbReference>
<evidence type="ECO:0000256" key="2">
    <source>
        <dbReference type="ARBA" id="ARBA00011262"/>
    </source>
</evidence>
<sequence length="324" mass="32811">MRRVLTNNSWTLGLAGLLAFLLIATKVIQPDFGVSGLDSLARAALPFALASVGMAVVVIAGGIDLSMAAMMAVASVTGAVLMTGASDGEAALAVLFVLMVGIGMGAINGTLIVLTRVPDIVVTLAMLFVWQGVALLILNAPGGSAAPWLRGLIVGGVTLPFLPAALTEWIPKALVFLIVVVGAIWLPLRRSKLGLRFYAIGSDPLAAYRSGVPVGPTRIAAYAVAGLFAALGGLSVTMGTGIGEPIPGPYLMASVAAVVLGGVVLGGGRGGLLGPILAVLVLRTVRMDLTLLSIDPNVAAIIEGSIMAVVVMFGAVLATRGRKT</sequence>
<protein>
    <recommendedName>
        <fullName evidence="10">Autoinducer 2 import system permease protein LsrD</fullName>
    </recommendedName>
</protein>
<keyword evidence="5" id="KW-0997">Cell inner membrane</keyword>
<feature type="transmembrane region" description="Helical" evidence="11">
    <location>
        <begin position="298"/>
        <end position="318"/>
    </location>
</feature>
<evidence type="ECO:0000256" key="10">
    <source>
        <dbReference type="ARBA" id="ARBA00039381"/>
    </source>
</evidence>
<comment type="subcellular location">
    <subcellularLocation>
        <location evidence="1">Cell membrane</location>
        <topology evidence="1">Multi-pass membrane protein</topology>
    </subcellularLocation>
</comment>
<dbReference type="Pfam" id="PF02653">
    <property type="entry name" value="BPD_transp_2"/>
    <property type="match status" value="1"/>
</dbReference>
<dbReference type="GO" id="GO:0022857">
    <property type="term" value="F:transmembrane transporter activity"/>
    <property type="evidence" value="ECO:0007669"/>
    <property type="project" value="InterPro"/>
</dbReference>
<dbReference type="AlphaFoldDB" id="A0A8G0ZRX2"/>
<dbReference type="RefSeq" id="WP_220662522.1">
    <property type="nucleotide sequence ID" value="NZ_CP069370.1"/>
</dbReference>
<evidence type="ECO:0000256" key="6">
    <source>
        <dbReference type="ARBA" id="ARBA00022692"/>
    </source>
</evidence>
<dbReference type="GO" id="GO:0005886">
    <property type="term" value="C:plasma membrane"/>
    <property type="evidence" value="ECO:0007669"/>
    <property type="project" value="UniProtKB-SubCell"/>
</dbReference>
<dbReference type="CDD" id="cd06579">
    <property type="entry name" value="TM_PBP1_transp_AraH_like"/>
    <property type="match status" value="1"/>
</dbReference>
<evidence type="ECO:0000256" key="9">
    <source>
        <dbReference type="ARBA" id="ARBA00025439"/>
    </source>
</evidence>
<comment type="subunit">
    <text evidence="2">The complex is composed of two ATP-binding proteins (LsrA), two transmembrane proteins (LsrC and LsrD) and a solute-binding protein (LsrB).</text>
</comment>
<gene>
    <name evidence="12" type="ORF">JO391_01855</name>
</gene>
<evidence type="ECO:0000256" key="11">
    <source>
        <dbReference type="SAM" id="Phobius"/>
    </source>
</evidence>
<name>A0A8G0ZRX2_9RHOB</name>
<feature type="transmembrane region" description="Helical" evidence="11">
    <location>
        <begin position="40"/>
        <end position="60"/>
    </location>
</feature>
<dbReference type="PANTHER" id="PTHR32196">
    <property type="entry name" value="ABC TRANSPORTER PERMEASE PROTEIN YPHD-RELATED-RELATED"/>
    <property type="match status" value="1"/>
</dbReference>
<evidence type="ECO:0000256" key="8">
    <source>
        <dbReference type="ARBA" id="ARBA00023136"/>
    </source>
</evidence>
<feature type="transmembrane region" description="Helical" evidence="11">
    <location>
        <begin position="219"/>
        <end position="242"/>
    </location>
</feature>
<keyword evidence="8 11" id="KW-0472">Membrane</keyword>
<dbReference type="EMBL" id="CP069370">
    <property type="protein sequence ID" value="QYZ70306.1"/>
    <property type="molecule type" value="Genomic_DNA"/>
</dbReference>
<reference evidence="12" key="1">
    <citation type="submission" date="2021-02" db="EMBL/GenBank/DDBJ databases">
        <title>Rhodobacter shimadae sp. nov., an aerobic anoxygenic phototrophic bacterium isolated from a hot spring.</title>
        <authorList>
            <person name="Muramatsu S."/>
            <person name="Haruta S."/>
            <person name="Hirose S."/>
            <person name="Hanada S."/>
        </authorList>
    </citation>
    <scope>NUCLEOTIDE SEQUENCE</scope>
    <source>
        <strain evidence="12">N10</strain>
    </source>
</reference>
<keyword evidence="4" id="KW-1003">Cell membrane</keyword>
<keyword evidence="6 11" id="KW-0812">Transmembrane</keyword>
<keyword evidence="3" id="KW-0813">Transport</keyword>
<evidence type="ECO:0000256" key="7">
    <source>
        <dbReference type="ARBA" id="ARBA00022989"/>
    </source>
</evidence>
<proteinExistence type="predicted"/>
<evidence type="ECO:0000256" key="3">
    <source>
        <dbReference type="ARBA" id="ARBA00022448"/>
    </source>
</evidence>
<dbReference type="InterPro" id="IPR001851">
    <property type="entry name" value="ABC_transp_permease"/>
</dbReference>
<feature type="transmembrane region" description="Helical" evidence="11">
    <location>
        <begin position="169"/>
        <end position="188"/>
    </location>
</feature>
<evidence type="ECO:0000313" key="12">
    <source>
        <dbReference type="EMBL" id="QYZ70306.1"/>
    </source>
</evidence>
<evidence type="ECO:0000256" key="1">
    <source>
        <dbReference type="ARBA" id="ARBA00004651"/>
    </source>
</evidence>
<feature type="transmembrane region" description="Helical" evidence="11">
    <location>
        <begin position="91"/>
        <end position="114"/>
    </location>
</feature>
<feature type="transmembrane region" description="Helical" evidence="11">
    <location>
        <begin position="272"/>
        <end position="292"/>
    </location>
</feature>
<accession>A0A8G0ZRX2</accession>
<evidence type="ECO:0000256" key="4">
    <source>
        <dbReference type="ARBA" id="ARBA00022475"/>
    </source>
</evidence>
<dbReference type="KEGG" id="nsm:JO391_01855"/>
<evidence type="ECO:0000313" key="13">
    <source>
        <dbReference type="Proteomes" id="UP000826300"/>
    </source>
</evidence>
<keyword evidence="7 11" id="KW-1133">Transmembrane helix</keyword>
<keyword evidence="13" id="KW-1185">Reference proteome</keyword>